<feature type="compositionally biased region" description="Polar residues" evidence="6">
    <location>
        <begin position="1165"/>
        <end position="1175"/>
    </location>
</feature>
<evidence type="ECO:0000256" key="6">
    <source>
        <dbReference type="SAM" id="MobiDB-lite"/>
    </source>
</evidence>
<feature type="transmembrane region" description="Helical" evidence="7">
    <location>
        <begin position="552"/>
        <end position="573"/>
    </location>
</feature>
<feature type="compositionally biased region" description="Acidic residues" evidence="6">
    <location>
        <begin position="682"/>
        <end position="696"/>
    </location>
</feature>
<reference evidence="10" key="3">
    <citation type="submission" date="2020-05" db="UniProtKB">
        <authorList>
            <consortium name="EnsemblMetazoa"/>
        </authorList>
    </citation>
    <scope>IDENTIFICATION</scope>
    <source>
        <strain evidence="10">USDA</strain>
    </source>
</reference>
<feature type="compositionally biased region" description="Polar residues" evidence="6">
    <location>
        <begin position="166"/>
        <end position="176"/>
    </location>
</feature>
<feature type="transmembrane region" description="Helical" evidence="7">
    <location>
        <begin position="314"/>
        <end position="336"/>
    </location>
</feature>
<dbReference type="eggNOG" id="ENOG502QQGX">
    <property type="taxonomic scope" value="Eukaryota"/>
</dbReference>
<feature type="region of interest" description="Disordered" evidence="6">
    <location>
        <begin position="1121"/>
        <end position="1209"/>
    </location>
</feature>
<keyword evidence="11" id="KW-1185">Reference proteome</keyword>
<evidence type="ECO:0000313" key="9">
    <source>
        <dbReference type="EMBL" id="EEB10147.1"/>
    </source>
</evidence>
<dbReference type="GeneID" id="8233847"/>
<sequence length="1301" mass="149902">MNSGANKEKNKFSDKKEPPMVGILRVDCNKPRRSSGGSGSSTCSVDYKKLSNKLMAQDEPPSPQPSVDRLSVTFAEKSDWSESSVKVNIFDPGSPPSQINDMDRLSLGNYPPDEEVGKVVGEMNDDGKKEDDDDDDYSASVNVIIQRRESMKRASSKRRKRRTSSPLTTIDGNLQLGTRRRSSEYTNSSGDTAITVENETTTQEQIFENIRLHKEVLSSAKFQPWGMRRKIKLVQQAKAYVKRHEGELQERLAMSKSTKDILARFNIWLIKKLQFLKRELANTMTLLIPWELRIKEIESHFGSAVASYFTFLRWMFWVNLVITIVLACFVAIPEMLTADVKSAGERKEMLPDEKRTATNLVTLWDFGGVLKYSPIFYGYYTNHDGTSTGYRLPLAYFMTGIAVYVYSFVATLRRMAENSRMSKLSEKDDECIFTWKIFTGWDYMIGNAETAHNRVASLILGFKEALLEETERKKDKKKLLLLLLLLLFIHSIIHSINRFFVERSTQPEANDSWWRQNEITVSVSIISILFPFFFELLGLLEGYHPRKSLRIQLARIMVLNLLNLYTLIFSQFWKISDMTIELQNIKKNYTLNYSTTTTTTFDVTGKPICFMVPENCTKILTKNDESSSTSNPNKIFINNNNNDSTTMVNDFMTSLLKTTTANPSTTTTTSSSFTIFNRDEENGNEDDDDDDEDEDVDYDYDYYETDNVTEIIPEVDDNDVLNSSFVEKYVRKKKNEKFTKNSNFSSRKNLLNFLTSNFIYFNETNNNNNNNNKSLSKRKTTSNDDENDGEDDVVYDMETRKRLRSLCWETMFGQELVKLTVMDLMLTILSVLLLDFFRAIFVRVMNKCWCWDLEKKFPQYGDFKIAENILHLVYNQGMVWMGMFFSPGLPAINLVKLVIMMYLRSWAVLTCNVPHEVVFRASRSNNFYLALLLTMLFLCVLPVGFAIVWIEPSWHCGPFSDYNRIYHLFTKTLQKALPKTLHKALDYVASPGIIIPLLTLLVLIIYYLISLTNSLREANNDLKIQLRRERTEERRKMFQMVNKRGRKESKEDGGETPFSKWKKLLPELTMGGKQGQQTLSSAGNDVDVTLVKNNDENEITRGNNKKEINRKELLSRLMKKAIGKSTGSEKISKENEENKIQNGEEKKISNDDDNNKNKKKSLSNVTKSENFINNNKKSESRVQLSKLNDNKINNNNNNNSLIGDDNNQNDDNNIELSLLSSSTNNSQSEIPVIKISKTESDEILLKKIDDDDDDDDNNFFLGKYEKGKFKKLVEKFIEISKREKFFNAKKKYQNLYDKPVV</sequence>
<feature type="region of interest" description="Disordered" evidence="6">
    <location>
        <begin position="660"/>
        <end position="696"/>
    </location>
</feature>
<dbReference type="Proteomes" id="UP000009046">
    <property type="component" value="Unassembled WGS sequence"/>
</dbReference>
<dbReference type="PANTHER" id="PTHR23302:SF40">
    <property type="entry name" value="TRANSMEMBRANE CHANNEL-LIKE PROTEIN"/>
    <property type="match status" value="1"/>
</dbReference>
<dbReference type="OrthoDB" id="5831905at2759"/>
<dbReference type="EnsemblMetazoa" id="PHUM020440-RA">
    <property type="protein sequence ID" value="PHUM020440-PA"/>
    <property type="gene ID" value="PHUM020440"/>
</dbReference>
<keyword evidence="3 7" id="KW-0812">Transmembrane</keyword>
<dbReference type="STRING" id="121224.E0V9U1"/>
<feature type="region of interest" description="Disordered" evidence="6">
    <location>
        <begin position="78"/>
        <end position="200"/>
    </location>
</feature>
<evidence type="ECO:0000256" key="3">
    <source>
        <dbReference type="ARBA" id="ARBA00022692"/>
    </source>
</evidence>
<feature type="compositionally biased region" description="Basic and acidic residues" evidence="6">
    <location>
        <begin position="1"/>
        <end position="18"/>
    </location>
</feature>
<dbReference type="EMBL" id="AAZO01000246">
    <property type="status" value="NOT_ANNOTATED_CDS"/>
    <property type="molecule type" value="Genomic_DNA"/>
</dbReference>
<evidence type="ECO:0000256" key="4">
    <source>
        <dbReference type="ARBA" id="ARBA00022989"/>
    </source>
</evidence>
<feature type="transmembrane region" description="Helical" evidence="7">
    <location>
        <begin position="824"/>
        <end position="844"/>
    </location>
</feature>
<gene>
    <name evidence="10" type="primary">8233847</name>
    <name evidence="9" type="ORF">Phum_PHUM020440</name>
</gene>
<dbReference type="GO" id="GO:0005886">
    <property type="term" value="C:plasma membrane"/>
    <property type="evidence" value="ECO:0007669"/>
    <property type="project" value="InterPro"/>
</dbReference>
<feature type="compositionally biased region" description="Basic residues" evidence="6">
    <location>
        <begin position="154"/>
        <end position="163"/>
    </location>
</feature>
<feature type="transmembrane region" description="Helical" evidence="7">
    <location>
        <begin position="357"/>
        <end position="380"/>
    </location>
</feature>
<dbReference type="InterPro" id="IPR038900">
    <property type="entry name" value="TMC"/>
</dbReference>
<reference evidence="9" key="2">
    <citation type="submission" date="2007-04" db="EMBL/GenBank/DDBJ databases">
        <title>The genome of the human body louse.</title>
        <authorList>
            <consortium name="The Human Body Louse Genome Consortium"/>
            <person name="Kirkness E."/>
            <person name="Walenz B."/>
            <person name="Hass B."/>
            <person name="Bruggner R."/>
            <person name="Strausberg R."/>
        </authorList>
    </citation>
    <scope>NUCLEOTIDE SEQUENCE</scope>
    <source>
        <strain evidence="9">USDA</strain>
    </source>
</reference>
<feature type="transmembrane region" description="Helical" evidence="7">
    <location>
        <begin position="521"/>
        <end position="540"/>
    </location>
</feature>
<feature type="compositionally biased region" description="Polar residues" evidence="6">
    <location>
        <begin position="184"/>
        <end position="200"/>
    </location>
</feature>
<evidence type="ECO:0000256" key="1">
    <source>
        <dbReference type="ARBA" id="ARBA00004141"/>
    </source>
</evidence>
<dbReference type="RefSeq" id="XP_002422885.1">
    <property type="nucleotide sequence ID" value="XM_002422840.1"/>
</dbReference>
<accession>E0V9U1</accession>
<evidence type="ECO:0000313" key="11">
    <source>
        <dbReference type="Proteomes" id="UP000009046"/>
    </source>
</evidence>
<evidence type="ECO:0000256" key="5">
    <source>
        <dbReference type="ARBA" id="ARBA00023136"/>
    </source>
</evidence>
<dbReference type="OMA" id="IFLRWVF"/>
<dbReference type="VEuPathDB" id="VectorBase:PHUM020440"/>
<dbReference type="Pfam" id="PF07810">
    <property type="entry name" value="TMC"/>
    <property type="match status" value="1"/>
</dbReference>
<dbReference type="CTD" id="8233847"/>
<feature type="transmembrane region" description="Helical" evidence="7">
    <location>
        <begin position="392"/>
        <end position="412"/>
    </location>
</feature>
<feature type="compositionally biased region" description="Low complexity" evidence="6">
    <location>
        <begin position="660"/>
        <end position="674"/>
    </location>
</feature>
<feature type="compositionally biased region" description="Low complexity" evidence="6">
    <location>
        <begin position="1184"/>
        <end position="1209"/>
    </location>
</feature>
<dbReference type="FunCoup" id="E0V9U1">
    <property type="interactions" value="14"/>
</dbReference>
<reference evidence="9" key="1">
    <citation type="submission" date="2007-04" db="EMBL/GenBank/DDBJ databases">
        <title>Annotation of Pediculus humanus corporis strain USDA.</title>
        <authorList>
            <person name="Kirkness E."/>
            <person name="Hannick L."/>
            <person name="Hass B."/>
            <person name="Bruggner R."/>
            <person name="Lawson D."/>
            <person name="Bidwell S."/>
            <person name="Joardar V."/>
            <person name="Caler E."/>
            <person name="Walenz B."/>
            <person name="Inman J."/>
            <person name="Schobel S."/>
            <person name="Galinsky K."/>
            <person name="Amedeo P."/>
            <person name="Strausberg R."/>
        </authorList>
    </citation>
    <scope>NUCLEOTIDE SEQUENCE</scope>
    <source>
        <strain evidence="9">USDA</strain>
    </source>
</reference>
<keyword evidence="5 7" id="KW-0472">Membrane</keyword>
<feature type="domain" description="TMC" evidence="8">
    <location>
        <begin position="807"/>
        <end position="922"/>
    </location>
</feature>
<dbReference type="EMBL" id="DS234996">
    <property type="protein sequence ID" value="EEB10147.1"/>
    <property type="molecule type" value="Genomic_DNA"/>
</dbReference>
<evidence type="ECO:0000256" key="2">
    <source>
        <dbReference type="ARBA" id="ARBA00006510"/>
    </source>
</evidence>
<proteinExistence type="inferred from homology"/>
<evidence type="ECO:0000256" key="7">
    <source>
        <dbReference type="SAM" id="Phobius"/>
    </source>
</evidence>
<feature type="transmembrane region" description="Helical" evidence="7">
    <location>
        <begin position="927"/>
        <end position="950"/>
    </location>
</feature>
<dbReference type="PANTHER" id="PTHR23302">
    <property type="entry name" value="TRANSMEMBRANE CHANNEL-RELATED"/>
    <property type="match status" value="1"/>
</dbReference>
<protein>
    <recommendedName>
        <fullName evidence="8">TMC domain-containing protein</fullName>
    </recommendedName>
</protein>
<comment type="subcellular location">
    <subcellularLocation>
        <location evidence="1">Membrane</location>
        <topology evidence="1">Multi-pass membrane protein</topology>
    </subcellularLocation>
</comment>
<organism>
    <name type="scientific">Pediculus humanus subsp. corporis</name>
    <name type="common">Body louse</name>
    <dbReference type="NCBI Taxonomy" id="121224"/>
    <lineage>
        <taxon>Eukaryota</taxon>
        <taxon>Metazoa</taxon>
        <taxon>Ecdysozoa</taxon>
        <taxon>Arthropoda</taxon>
        <taxon>Hexapoda</taxon>
        <taxon>Insecta</taxon>
        <taxon>Pterygota</taxon>
        <taxon>Neoptera</taxon>
        <taxon>Paraneoptera</taxon>
        <taxon>Psocodea</taxon>
        <taxon>Troctomorpha</taxon>
        <taxon>Phthiraptera</taxon>
        <taxon>Anoplura</taxon>
        <taxon>Pediculidae</taxon>
        <taxon>Pediculus</taxon>
    </lineage>
</organism>
<evidence type="ECO:0000259" key="8">
    <source>
        <dbReference type="Pfam" id="PF07810"/>
    </source>
</evidence>
<keyword evidence="4 7" id="KW-1133">Transmembrane helix</keyword>
<dbReference type="InterPro" id="IPR012496">
    <property type="entry name" value="TMC_dom"/>
</dbReference>
<feature type="transmembrane region" description="Helical" evidence="7">
    <location>
        <begin position="987"/>
        <end position="1009"/>
    </location>
</feature>
<feature type="region of interest" description="Disordered" evidence="6">
    <location>
        <begin position="1"/>
        <end position="45"/>
    </location>
</feature>
<dbReference type="InParanoid" id="E0V9U1"/>
<feature type="region of interest" description="Disordered" evidence="6">
    <location>
        <begin position="769"/>
        <end position="791"/>
    </location>
</feature>
<name>E0V9U1_PEDHC</name>
<feature type="compositionally biased region" description="Basic and acidic residues" evidence="6">
    <location>
        <begin position="1130"/>
        <end position="1156"/>
    </location>
</feature>
<evidence type="ECO:0000313" key="10">
    <source>
        <dbReference type="EnsemblMetazoa" id="PHUM020440-PA"/>
    </source>
</evidence>
<feature type="transmembrane region" description="Helical" evidence="7">
    <location>
        <begin position="479"/>
        <end position="501"/>
    </location>
</feature>
<dbReference type="GO" id="GO:0008381">
    <property type="term" value="F:mechanosensitive monoatomic ion channel activity"/>
    <property type="evidence" value="ECO:0007669"/>
    <property type="project" value="TreeGrafter"/>
</dbReference>
<comment type="similarity">
    <text evidence="2">Belongs to the TMC family.</text>
</comment>
<dbReference type="HOGENOM" id="CLU_001915_1_0_1"/>
<dbReference type="KEGG" id="phu:Phum_PHUM020440"/>